<protein>
    <recommendedName>
        <fullName evidence="13">Radical SAM core domain-containing protein</fullName>
    </recommendedName>
</protein>
<evidence type="ECO:0000256" key="6">
    <source>
        <dbReference type="ARBA" id="ARBA00022723"/>
    </source>
</evidence>
<evidence type="ECO:0000256" key="1">
    <source>
        <dbReference type="ARBA" id="ARBA00001933"/>
    </source>
</evidence>
<evidence type="ECO:0000256" key="12">
    <source>
        <dbReference type="PIRSR" id="PIRSR603739-50"/>
    </source>
</evidence>
<dbReference type="PIRSF" id="PIRSF004911">
    <property type="entry name" value="DUF160"/>
    <property type="match status" value="1"/>
</dbReference>
<dbReference type="InterPro" id="IPR013785">
    <property type="entry name" value="Aldolase_TIM"/>
</dbReference>
<keyword evidence="7 12" id="KW-0663">Pyridoxal phosphate</keyword>
<feature type="binding site" evidence="11">
    <location>
        <position position="110"/>
    </location>
    <ligand>
        <name>[4Fe-4S] cluster</name>
        <dbReference type="ChEBI" id="CHEBI:49883"/>
        <note>4Fe-4S-S-AdoMet</note>
    </ligand>
</feature>
<dbReference type="PROSITE" id="PS51918">
    <property type="entry name" value="RADICAL_SAM"/>
    <property type="match status" value="1"/>
</dbReference>
<feature type="domain" description="Radical SAM core" evidence="13">
    <location>
        <begin position="96"/>
        <end position="311"/>
    </location>
</feature>
<dbReference type="Gene3D" id="3.20.20.70">
    <property type="entry name" value="Aldolase class I"/>
    <property type="match status" value="1"/>
</dbReference>
<dbReference type="KEGG" id="saqi:AXG55_05260"/>
<keyword evidence="15" id="KW-1185">Reference proteome</keyword>
<keyword evidence="6 11" id="KW-0479">Metal-binding</keyword>
<evidence type="ECO:0000256" key="10">
    <source>
        <dbReference type="ARBA" id="ARBA00023235"/>
    </source>
</evidence>
<feature type="binding site" evidence="11">
    <location>
        <position position="114"/>
    </location>
    <ligand>
        <name>[4Fe-4S] cluster</name>
        <dbReference type="ChEBI" id="CHEBI:49883"/>
        <note>4Fe-4S-S-AdoMet</note>
    </ligand>
</feature>
<dbReference type="PANTHER" id="PTHR30538">
    <property type="entry name" value="LYSINE 2,3-AMINOMUTASE-RELATED"/>
    <property type="match status" value="1"/>
</dbReference>
<evidence type="ECO:0000256" key="9">
    <source>
        <dbReference type="ARBA" id="ARBA00023014"/>
    </source>
</evidence>
<evidence type="ECO:0000256" key="2">
    <source>
        <dbReference type="ARBA" id="ARBA00001966"/>
    </source>
</evidence>
<evidence type="ECO:0000256" key="8">
    <source>
        <dbReference type="ARBA" id="ARBA00023004"/>
    </source>
</evidence>
<dbReference type="GO" id="GO:0016853">
    <property type="term" value="F:isomerase activity"/>
    <property type="evidence" value="ECO:0007669"/>
    <property type="project" value="UniProtKB-KW"/>
</dbReference>
<feature type="binding site" evidence="11">
    <location>
        <position position="117"/>
    </location>
    <ligand>
        <name>[4Fe-4S] cluster</name>
        <dbReference type="ChEBI" id="CHEBI:49883"/>
        <note>4Fe-4S-S-AdoMet</note>
    </ligand>
</feature>
<dbReference type="InterPro" id="IPR003739">
    <property type="entry name" value="Lys_aminomutase/Glu_NH3_mut"/>
</dbReference>
<evidence type="ECO:0000313" key="14">
    <source>
        <dbReference type="EMBL" id="APJ03343.1"/>
    </source>
</evidence>
<evidence type="ECO:0000259" key="13">
    <source>
        <dbReference type="PROSITE" id="PS51918"/>
    </source>
</evidence>
<evidence type="ECO:0000256" key="4">
    <source>
        <dbReference type="ARBA" id="ARBA00022485"/>
    </source>
</evidence>
<reference evidence="14 15" key="1">
    <citation type="submission" date="2016-10" db="EMBL/GenBank/DDBJ databases">
        <title>Silvanigrella aquatica sp. nov., isolated from a freshwater lake located in the Black Forest, Germany, description of Silvanigrellaceae fam. nov., Silvanigrellales ord. nov., reclassification of the order Bdellovibrionales in the class Oligoflexia, reclassification of the families Bacteriovoracaceae and Halobacteriovoraceae in the new order Bacteriovoracales ord. nov., and reclassification of the family Pseudobacteriovoracaceae in the order Oligoflexiales.</title>
        <authorList>
            <person name="Hahn M.W."/>
            <person name="Schmidt J."/>
            <person name="Koll U."/>
            <person name="Rohde M."/>
            <person name="Verbag S."/>
            <person name="Pitt A."/>
            <person name="Nakai R."/>
            <person name="Naganuma T."/>
            <person name="Lang E."/>
        </authorList>
    </citation>
    <scope>NUCLEOTIDE SEQUENCE [LARGE SCALE GENOMIC DNA]</scope>
    <source>
        <strain evidence="14 15">MWH-Nonnen-W8red</strain>
    </source>
</reference>
<keyword evidence="8" id="KW-0408">Iron</keyword>
<organism evidence="14 15">
    <name type="scientific">Silvanigrella aquatica</name>
    <dbReference type="NCBI Taxonomy" id="1915309"/>
    <lineage>
        <taxon>Bacteria</taxon>
        <taxon>Pseudomonadati</taxon>
        <taxon>Bdellovibrionota</taxon>
        <taxon>Oligoflexia</taxon>
        <taxon>Silvanigrellales</taxon>
        <taxon>Silvanigrellaceae</taxon>
        <taxon>Silvanigrella</taxon>
    </lineage>
</organism>
<sequence>MIYDKNWARELSQGLINIEQLKSKEIISANEVHSLKSVKDNFDIRVPHIFVKQIQNENYVLKKQFVPHSNELIFLPEELDDPIGDERWTPVEGITHRYPDRVLFKVTYMCASYCRFCFRRYKVSNSENNLDQNHFEKAFDYIKSNKNIWEVIFTGGDPLTLTDKALQNIMVKMSSIEHVKIIRFHSRIPSVLPSRINKSLIEILKESKKTVWIAAHINAAEEFTDEAQRALAMLIDNGIPVLLQSVLLKDINDKPEKLISLLKTAIENRVKPYYLHYPDLAKGTDHFRVPLKEAIALVKGLRGKISGLCIPQFIIDIPGGEGKIAINAHTAKELDNHIWQFESPLTGSLIQVKYP</sequence>
<dbReference type="AlphaFoldDB" id="A0A1L4CZF3"/>
<dbReference type="PANTHER" id="PTHR30538:SF1">
    <property type="entry name" value="L-LYSINE 2,3-AMINOMUTASE"/>
    <property type="match status" value="1"/>
</dbReference>
<evidence type="ECO:0000256" key="11">
    <source>
        <dbReference type="PIRSR" id="PIRSR004911-1"/>
    </source>
</evidence>
<gene>
    <name evidence="14" type="ORF">AXG55_05260</name>
</gene>
<evidence type="ECO:0000313" key="15">
    <source>
        <dbReference type="Proteomes" id="UP000184731"/>
    </source>
</evidence>
<dbReference type="EMBL" id="CP017834">
    <property type="protein sequence ID" value="APJ03343.1"/>
    <property type="molecule type" value="Genomic_DNA"/>
</dbReference>
<keyword evidence="10" id="KW-0413">Isomerase</keyword>
<dbReference type="GO" id="GO:0046872">
    <property type="term" value="F:metal ion binding"/>
    <property type="evidence" value="ECO:0007669"/>
    <property type="project" value="UniProtKB-KW"/>
</dbReference>
<keyword evidence="4 11" id="KW-0004">4Fe-4S</keyword>
<name>A0A1L4CZF3_9BACT</name>
<keyword evidence="9 11" id="KW-0411">Iron-sulfur</keyword>
<feature type="modified residue" description="N6-(pyridoxal phosphate)lysine" evidence="12">
    <location>
        <position position="323"/>
    </location>
</feature>
<dbReference type="NCBIfam" id="TIGR00238">
    <property type="entry name" value="KamA family radical SAM protein"/>
    <property type="match status" value="1"/>
</dbReference>
<dbReference type="GO" id="GO:0051539">
    <property type="term" value="F:4 iron, 4 sulfur cluster binding"/>
    <property type="evidence" value="ECO:0007669"/>
    <property type="project" value="UniProtKB-KW"/>
</dbReference>
<accession>A0A1L4CZF3</accession>
<dbReference type="InterPro" id="IPR007197">
    <property type="entry name" value="rSAM"/>
</dbReference>
<dbReference type="SFLD" id="SFLDG01070">
    <property type="entry name" value="PLP-dependent"/>
    <property type="match status" value="1"/>
</dbReference>
<keyword evidence="5" id="KW-0949">S-adenosyl-L-methionine</keyword>
<dbReference type="Proteomes" id="UP000184731">
    <property type="component" value="Chromosome"/>
</dbReference>
<comment type="cofactor">
    <cofactor evidence="2">
        <name>[4Fe-4S] cluster</name>
        <dbReference type="ChEBI" id="CHEBI:49883"/>
    </cofactor>
</comment>
<evidence type="ECO:0000256" key="7">
    <source>
        <dbReference type="ARBA" id="ARBA00022898"/>
    </source>
</evidence>
<dbReference type="STRING" id="1915309.AXG55_05260"/>
<evidence type="ECO:0000256" key="5">
    <source>
        <dbReference type="ARBA" id="ARBA00022691"/>
    </source>
</evidence>
<dbReference type="SFLD" id="SFLDS00029">
    <property type="entry name" value="Radical_SAM"/>
    <property type="match status" value="1"/>
</dbReference>
<dbReference type="Pfam" id="PF04055">
    <property type="entry name" value="Radical_SAM"/>
    <property type="match status" value="1"/>
</dbReference>
<evidence type="ECO:0000256" key="3">
    <source>
        <dbReference type="ARBA" id="ARBA00008703"/>
    </source>
</evidence>
<dbReference type="RefSeq" id="WP_148697076.1">
    <property type="nucleotide sequence ID" value="NZ_CP017834.1"/>
</dbReference>
<comment type="cofactor">
    <cofactor evidence="1 12">
        <name>pyridoxal 5'-phosphate</name>
        <dbReference type="ChEBI" id="CHEBI:597326"/>
    </cofactor>
</comment>
<dbReference type="SUPFAM" id="SSF102114">
    <property type="entry name" value="Radical SAM enzymes"/>
    <property type="match status" value="1"/>
</dbReference>
<dbReference type="InterPro" id="IPR058240">
    <property type="entry name" value="rSAM_sf"/>
</dbReference>
<proteinExistence type="inferred from homology"/>
<comment type="similarity">
    <text evidence="3">Belongs to the radical SAM superfamily. KamA family.</text>
</comment>
<dbReference type="OrthoDB" id="9770937at2"/>